<evidence type="ECO:0000313" key="2">
    <source>
        <dbReference type="EMBL" id="CZQ82998.1"/>
    </source>
</evidence>
<dbReference type="OrthoDB" id="2168172at2"/>
<evidence type="ECO:0000313" key="3">
    <source>
        <dbReference type="Proteomes" id="UP000242754"/>
    </source>
</evidence>
<reference evidence="2 3" key="1">
    <citation type="submission" date="2016-02" db="EMBL/GenBank/DDBJ databases">
        <authorList>
            <person name="Wen L."/>
            <person name="He K."/>
            <person name="Yang H."/>
        </authorList>
    </citation>
    <scope>NUCLEOTIDE SEQUENCE [LARGE SCALE GENOMIC DNA]</scope>
    <source>
        <strain evidence="2">Trichococcus palustris</strain>
    </source>
</reference>
<gene>
    <name evidence="2" type="ORF">Tpal_383</name>
</gene>
<dbReference type="EMBL" id="FJNE01000001">
    <property type="protein sequence ID" value="CZQ82998.1"/>
    <property type="molecule type" value="Genomic_DNA"/>
</dbReference>
<evidence type="ECO:0000256" key="1">
    <source>
        <dbReference type="SAM" id="Phobius"/>
    </source>
</evidence>
<sequence>MNTFPLILILTSIIFAAVFISLLITVIKRIAAFAEQAKSALEKLSVSSKTQTFQKSGISTANADRNRKGKAINGGFQTDSSAAMIKRLSEMAPDQIYVTLKDSLSTKNRLDLQRILLTRNWKREFLSFINREEMEALLRNGAAPIPIFEESPPEEELIGDDELAKGFTAVVANENGEGNGELQLGTPIQQTGAANAPLKIGKKMERKTAQKRKQLTPKQKMLMQAIIAKEIIDRPRYD</sequence>
<dbReference type="Proteomes" id="UP000242754">
    <property type="component" value="Unassembled WGS sequence"/>
</dbReference>
<keyword evidence="3" id="KW-1185">Reference proteome</keyword>
<name>A0A143Y9A1_9LACT</name>
<proteinExistence type="predicted"/>
<accession>A0A143Y9A1</accession>
<keyword evidence="1" id="KW-0812">Transmembrane</keyword>
<dbReference type="RefSeq" id="WP_087030581.1">
    <property type="nucleotide sequence ID" value="NZ_FJNE01000001.1"/>
</dbReference>
<keyword evidence="1" id="KW-0472">Membrane</keyword>
<organism evidence="2 3">
    <name type="scientific">Trichococcus palustris</name>
    <dbReference type="NCBI Taxonomy" id="140314"/>
    <lineage>
        <taxon>Bacteria</taxon>
        <taxon>Bacillati</taxon>
        <taxon>Bacillota</taxon>
        <taxon>Bacilli</taxon>
        <taxon>Lactobacillales</taxon>
        <taxon>Carnobacteriaceae</taxon>
        <taxon>Trichococcus</taxon>
    </lineage>
</organism>
<protein>
    <submittedName>
        <fullName evidence="2">Uncharacterized protein</fullName>
    </submittedName>
</protein>
<dbReference type="STRING" id="140314.SAMN04488076_10391"/>
<feature type="transmembrane region" description="Helical" evidence="1">
    <location>
        <begin position="6"/>
        <end position="27"/>
    </location>
</feature>
<dbReference type="AlphaFoldDB" id="A0A143Y9A1"/>
<keyword evidence="1" id="KW-1133">Transmembrane helix</keyword>